<gene>
    <name evidence="1" type="ORF">BCS92_15700</name>
    <name evidence="2" type="ORF">FC057_21705</name>
</gene>
<reference evidence="2 4" key="4">
    <citation type="submission" date="2019-04" db="EMBL/GenBank/DDBJ databases">
        <title>A reverse ecology approach based on a biological definition of microbial populations.</title>
        <authorList>
            <person name="Arevalo P."/>
            <person name="Vaninsberghe D."/>
            <person name="Elsherbini J."/>
            <person name="Gore J."/>
            <person name="Polz M."/>
        </authorList>
    </citation>
    <scope>NUCLEOTIDE SEQUENCE [LARGE SCALE GENOMIC DNA]</scope>
    <source>
        <strain evidence="2 4">10N.222.45.A8</strain>
    </source>
</reference>
<evidence type="ECO:0000313" key="1">
    <source>
        <dbReference type="EMBL" id="PMP13771.1"/>
    </source>
</evidence>
<comment type="caution">
    <text evidence="1">The sequence shown here is derived from an EMBL/GenBank/DDBJ whole genome shotgun (WGS) entry which is preliminary data.</text>
</comment>
<dbReference type="EMBL" id="SYVV01000040">
    <property type="protein sequence ID" value="TKG28463.1"/>
    <property type="molecule type" value="Genomic_DNA"/>
</dbReference>
<dbReference type="EMBL" id="MDBP01000042">
    <property type="protein sequence ID" value="PMP13771.1"/>
    <property type="molecule type" value="Genomic_DNA"/>
</dbReference>
<dbReference type="Proteomes" id="UP000235579">
    <property type="component" value="Unassembled WGS sequence"/>
</dbReference>
<dbReference type="Proteomes" id="UP000308018">
    <property type="component" value="Unassembled WGS sequence"/>
</dbReference>
<reference evidence="3" key="1">
    <citation type="submission" date="2016-07" db="EMBL/GenBank/DDBJ databases">
        <title>Nontailed viruses are major unrecognized killers of bacteria in the ocean.</title>
        <authorList>
            <person name="Kauffman K."/>
            <person name="Hussain F."/>
            <person name="Yang J."/>
            <person name="Arevalo P."/>
            <person name="Brown J."/>
            <person name="Cutler M."/>
            <person name="Kelly L."/>
            <person name="Polz M.F."/>
        </authorList>
    </citation>
    <scope>NUCLEOTIDE SEQUENCE [LARGE SCALE GENOMIC DNA]</scope>
    <source>
        <strain evidence="3">10N.222.48.A2</strain>
    </source>
</reference>
<dbReference type="RefSeq" id="WP_102257939.1">
    <property type="nucleotide sequence ID" value="NZ_MDBP01000042.1"/>
</dbReference>
<evidence type="ECO:0000313" key="3">
    <source>
        <dbReference type="Proteomes" id="UP000235579"/>
    </source>
</evidence>
<proteinExistence type="predicted"/>
<reference evidence="1" key="2">
    <citation type="submission" date="2016-07" db="EMBL/GenBank/DDBJ databases">
        <authorList>
            <person name="Wan K."/>
            <person name="Booth B."/>
            <person name="Spirohn K."/>
            <person name="Hao T."/>
            <person name="Hu Y."/>
            <person name="Calderwood M."/>
            <person name="Hill D."/>
            <person name="Mohr S."/>
            <person name="Vidal M."/>
            <person name="Celniker S."/>
            <person name="Perrimon N."/>
        </authorList>
    </citation>
    <scope>NUCLEOTIDE SEQUENCE</scope>
    <source>
        <strain evidence="1">10N.222.48.A2</strain>
    </source>
</reference>
<accession>A0A2N7NHA1</accession>
<organism evidence="1 3">
    <name type="scientific">Vibrio tasmaniensis</name>
    <dbReference type="NCBI Taxonomy" id="212663"/>
    <lineage>
        <taxon>Bacteria</taxon>
        <taxon>Pseudomonadati</taxon>
        <taxon>Pseudomonadota</taxon>
        <taxon>Gammaproteobacteria</taxon>
        <taxon>Vibrionales</taxon>
        <taxon>Vibrionaceae</taxon>
        <taxon>Vibrio</taxon>
    </lineage>
</organism>
<dbReference type="AlphaFoldDB" id="A0A2N7NHA1"/>
<reference evidence="1" key="3">
    <citation type="journal article" date="2018" name="Nature">
        <title>A major lineage of non-tailed dsDNA viruses as unrecognized killers of marine bacteria.</title>
        <authorList>
            <person name="Kauffman K.M."/>
            <person name="Hussain F.A."/>
            <person name="Yang J."/>
            <person name="Arevalo P."/>
            <person name="Brown J.M."/>
            <person name="Chang W.K."/>
            <person name="VanInsberghe D."/>
            <person name="Elsherbini J."/>
            <person name="Sharma R.S."/>
            <person name="Cutler M.B."/>
            <person name="Kelly L."/>
            <person name="Polz M.F."/>
        </authorList>
    </citation>
    <scope>NUCLEOTIDE SEQUENCE</scope>
    <source>
        <strain evidence="1">10N.222.48.A2</strain>
    </source>
</reference>
<sequence>MSVVTREHLKVDVPPLENPCPDLVCWSLNREQKERGLALLQRTRKELGERQLRSLYQTREALLNQFNSSDDRLEQARIDRELKALDFSAKDIQSRWS</sequence>
<evidence type="ECO:0000313" key="2">
    <source>
        <dbReference type="EMBL" id="TKG28463.1"/>
    </source>
</evidence>
<evidence type="ECO:0000313" key="4">
    <source>
        <dbReference type="Proteomes" id="UP000308018"/>
    </source>
</evidence>
<protein>
    <submittedName>
        <fullName evidence="1">Uncharacterized protein</fullName>
    </submittedName>
</protein>
<name>A0A2N7NHA1_9VIBR</name>